<dbReference type="Proteomes" id="UP001429580">
    <property type="component" value="Unassembled WGS sequence"/>
</dbReference>
<feature type="compositionally biased region" description="Basic and acidic residues" evidence="1">
    <location>
        <begin position="389"/>
        <end position="404"/>
    </location>
</feature>
<organism evidence="2 3">
    <name type="scientific">Pseudochelatococcus lubricantis</name>
    <dbReference type="NCBI Taxonomy" id="1538102"/>
    <lineage>
        <taxon>Bacteria</taxon>
        <taxon>Pseudomonadati</taxon>
        <taxon>Pseudomonadota</taxon>
        <taxon>Alphaproteobacteria</taxon>
        <taxon>Hyphomicrobiales</taxon>
        <taxon>Chelatococcaceae</taxon>
        <taxon>Pseudochelatococcus</taxon>
    </lineage>
</organism>
<feature type="region of interest" description="Disordered" evidence="1">
    <location>
        <begin position="389"/>
        <end position="424"/>
    </location>
</feature>
<accession>A0ABX0V531</accession>
<proteinExistence type="predicted"/>
<evidence type="ECO:0000313" key="3">
    <source>
        <dbReference type="Proteomes" id="UP001429580"/>
    </source>
</evidence>
<comment type="caution">
    <text evidence="2">The sequence shown here is derived from an EMBL/GenBank/DDBJ whole genome shotgun (WGS) entry which is preliminary data.</text>
</comment>
<keyword evidence="3" id="KW-1185">Reference proteome</keyword>
<sequence length="424" mass="48115">MSSVSYENFCRSAGAYIVDDYRGKIRNLNGSYGLLYGRPDGGVSVRSGCSAWYGRTVSWLLPCCNDGRFNRRERQVFAESVELLADDHKNKFTVEDVSLTDKGRLENLLRSLHAFRNSDRPFSSWEVRRLLDELDDFRKKPNVGGGGDTDLLNGDAVETIESAALTRNAEQAKTKPKDMKGDRKLEPGKARVTWKDCETQIERMKKDVETFCSKLLDDLILVRIFAGVNESKDKISNEIYGIVNYLRSSIERCRNLSEVCKKSSRPPGELALRLNNIENDINAYMARCSPGTQDNAREALRNLREEAREVRVNKGLPEVPCDPKLMYALPQLSGPQQERRDGLLKALTEIRKKREAILVNRRSLILEANLWERWQSTEFKGYVHEVAQDRESKARATGPREPKLEIPLGQPSLRTESALDDGQA</sequence>
<evidence type="ECO:0000313" key="2">
    <source>
        <dbReference type="EMBL" id="NIJ59540.1"/>
    </source>
</evidence>
<dbReference type="RefSeq" id="WP_166954984.1">
    <property type="nucleotide sequence ID" value="NZ_JAASQI010000009.1"/>
</dbReference>
<evidence type="ECO:0000256" key="1">
    <source>
        <dbReference type="SAM" id="MobiDB-lite"/>
    </source>
</evidence>
<dbReference type="EMBL" id="JAASQI010000009">
    <property type="protein sequence ID" value="NIJ59540.1"/>
    <property type="molecule type" value="Genomic_DNA"/>
</dbReference>
<reference evidence="2 3" key="1">
    <citation type="submission" date="2020-03" db="EMBL/GenBank/DDBJ databases">
        <title>Genomic Encyclopedia of Type Strains, Phase IV (KMG-IV): sequencing the most valuable type-strain genomes for metagenomic binning, comparative biology and taxonomic classification.</title>
        <authorList>
            <person name="Goeker M."/>
        </authorList>
    </citation>
    <scope>NUCLEOTIDE SEQUENCE [LARGE SCALE GENOMIC DNA]</scope>
    <source>
        <strain evidence="2 3">DSM 103870</strain>
    </source>
</reference>
<protein>
    <submittedName>
        <fullName evidence="2">Uncharacterized protein</fullName>
    </submittedName>
</protein>
<gene>
    <name evidence="2" type="ORF">FHS82_003398</name>
</gene>
<name>A0ABX0V531_9HYPH</name>